<organism evidence="2 3">
    <name type="scientific">Nephila pilipes</name>
    <name type="common">Giant wood spider</name>
    <name type="synonym">Nephila maculata</name>
    <dbReference type="NCBI Taxonomy" id="299642"/>
    <lineage>
        <taxon>Eukaryota</taxon>
        <taxon>Metazoa</taxon>
        <taxon>Ecdysozoa</taxon>
        <taxon>Arthropoda</taxon>
        <taxon>Chelicerata</taxon>
        <taxon>Arachnida</taxon>
        <taxon>Araneae</taxon>
        <taxon>Araneomorphae</taxon>
        <taxon>Entelegynae</taxon>
        <taxon>Araneoidea</taxon>
        <taxon>Nephilidae</taxon>
        <taxon>Nephila</taxon>
    </lineage>
</organism>
<sequence>MFCDKTEEKLELNADLKLNIGCNISNSHKKELRVDASSCTQIPTLNKPIQTDCFLLAPNRYLKQSEYESEPTFSMDASDLKPKSSGTHSRNKHNDHGSDNFGSLERVQKDDLPFEKRRRCCRTKYTRNLESIPQVGWRKRIRGFFHDFAR</sequence>
<reference evidence="2" key="1">
    <citation type="submission" date="2020-08" db="EMBL/GenBank/DDBJ databases">
        <title>Multicomponent nature underlies the extraordinary mechanical properties of spider dragline silk.</title>
        <authorList>
            <person name="Kono N."/>
            <person name="Nakamura H."/>
            <person name="Mori M."/>
            <person name="Yoshida Y."/>
            <person name="Ohtoshi R."/>
            <person name="Malay A.D."/>
            <person name="Moran D.A.P."/>
            <person name="Tomita M."/>
            <person name="Numata K."/>
            <person name="Arakawa K."/>
        </authorList>
    </citation>
    <scope>NUCLEOTIDE SEQUENCE</scope>
</reference>
<dbReference type="AlphaFoldDB" id="A0A8X6TS83"/>
<name>A0A8X6TS83_NEPPI</name>
<keyword evidence="3" id="KW-1185">Reference proteome</keyword>
<dbReference type="Proteomes" id="UP000887013">
    <property type="component" value="Unassembled WGS sequence"/>
</dbReference>
<evidence type="ECO:0000256" key="1">
    <source>
        <dbReference type="SAM" id="MobiDB-lite"/>
    </source>
</evidence>
<gene>
    <name evidence="2" type="ORF">NPIL_663541</name>
</gene>
<evidence type="ECO:0000313" key="2">
    <source>
        <dbReference type="EMBL" id="GFT41264.1"/>
    </source>
</evidence>
<comment type="caution">
    <text evidence="2">The sequence shown here is derived from an EMBL/GenBank/DDBJ whole genome shotgun (WGS) entry which is preliminary data.</text>
</comment>
<dbReference type="EMBL" id="BMAW01110044">
    <property type="protein sequence ID" value="GFT41264.1"/>
    <property type="molecule type" value="Genomic_DNA"/>
</dbReference>
<protein>
    <submittedName>
        <fullName evidence="2">Uncharacterized protein</fullName>
    </submittedName>
</protein>
<accession>A0A8X6TS83</accession>
<proteinExistence type="predicted"/>
<feature type="region of interest" description="Disordered" evidence="1">
    <location>
        <begin position="67"/>
        <end position="108"/>
    </location>
</feature>
<evidence type="ECO:0000313" key="3">
    <source>
        <dbReference type="Proteomes" id="UP000887013"/>
    </source>
</evidence>